<keyword evidence="3" id="KW-1185">Reference proteome</keyword>
<dbReference type="Proteomes" id="UP001189429">
    <property type="component" value="Unassembled WGS sequence"/>
</dbReference>
<reference evidence="2" key="1">
    <citation type="submission" date="2023-10" db="EMBL/GenBank/DDBJ databases">
        <authorList>
            <person name="Chen Y."/>
            <person name="Shah S."/>
            <person name="Dougan E. K."/>
            <person name="Thang M."/>
            <person name="Chan C."/>
        </authorList>
    </citation>
    <scope>NUCLEOTIDE SEQUENCE [LARGE SCALE GENOMIC DNA]</scope>
</reference>
<feature type="compositionally biased region" description="Basic residues" evidence="1">
    <location>
        <begin position="135"/>
        <end position="146"/>
    </location>
</feature>
<organism evidence="2 3">
    <name type="scientific">Prorocentrum cordatum</name>
    <dbReference type="NCBI Taxonomy" id="2364126"/>
    <lineage>
        <taxon>Eukaryota</taxon>
        <taxon>Sar</taxon>
        <taxon>Alveolata</taxon>
        <taxon>Dinophyceae</taxon>
        <taxon>Prorocentrales</taxon>
        <taxon>Prorocentraceae</taxon>
        <taxon>Prorocentrum</taxon>
    </lineage>
</organism>
<accession>A0ABN9T4W9</accession>
<name>A0ABN9T4W9_9DINO</name>
<evidence type="ECO:0000256" key="1">
    <source>
        <dbReference type="SAM" id="MobiDB-lite"/>
    </source>
</evidence>
<feature type="region of interest" description="Disordered" evidence="1">
    <location>
        <begin position="120"/>
        <end position="164"/>
    </location>
</feature>
<proteinExistence type="predicted"/>
<evidence type="ECO:0000313" key="2">
    <source>
        <dbReference type="EMBL" id="CAK0840080.1"/>
    </source>
</evidence>
<sequence>MASPTVAGVGDPHLVNTYGQKFDLFQAGYYTLINIPRWARQRANFVRARAGRAGAGCADLHFTEINISGTWAHGHMAADFRWVAEAVRLVKSRWMKFDNKFRVKIAHGHRPERDVFEHLRGGVGQDKGSGGRPPRGGRPHGVHHLGQRVQEADDSVSRAPLQGS</sequence>
<dbReference type="EMBL" id="CAUYUJ010014347">
    <property type="protein sequence ID" value="CAK0840080.1"/>
    <property type="molecule type" value="Genomic_DNA"/>
</dbReference>
<comment type="caution">
    <text evidence="2">The sequence shown here is derived from an EMBL/GenBank/DDBJ whole genome shotgun (WGS) entry which is preliminary data.</text>
</comment>
<evidence type="ECO:0000313" key="3">
    <source>
        <dbReference type="Proteomes" id="UP001189429"/>
    </source>
</evidence>
<feature type="compositionally biased region" description="Gly residues" evidence="1">
    <location>
        <begin position="121"/>
        <end position="134"/>
    </location>
</feature>
<gene>
    <name evidence="2" type="ORF">PCOR1329_LOCUS35591</name>
</gene>
<protein>
    <submittedName>
        <fullName evidence="2">Uncharacterized protein</fullName>
    </submittedName>
</protein>